<protein>
    <submittedName>
        <fullName evidence="1">Uncharacterized protein</fullName>
    </submittedName>
</protein>
<dbReference type="EMBL" id="FMBA01000056">
    <property type="protein sequence ID" value="SCC25138.1"/>
    <property type="molecule type" value="Genomic_DNA"/>
</dbReference>
<evidence type="ECO:0000313" key="1">
    <source>
        <dbReference type="EMBL" id="SCC25138.1"/>
    </source>
</evidence>
<reference evidence="2" key="1">
    <citation type="submission" date="2016-08" db="EMBL/GenBank/DDBJ databases">
        <authorList>
            <person name="Varghese N."/>
            <person name="Submissions Spin"/>
        </authorList>
    </citation>
    <scope>NUCLEOTIDE SEQUENCE [LARGE SCALE GENOMIC DNA]</scope>
    <source>
        <strain evidence="2">R-53144</strain>
    </source>
</reference>
<dbReference type="Proteomes" id="UP000199698">
    <property type="component" value="Unassembled WGS sequence"/>
</dbReference>
<proteinExistence type="predicted"/>
<gene>
    <name evidence="1" type="ORF">GA0061080_105611</name>
</gene>
<accession>A0A1C4D1M7</accession>
<dbReference type="AlphaFoldDB" id="A0A1C4D1M7"/>
<sequence length="90" mass="10561">MVVENKIYVRKSSPSLYSDIIHEGTHALDYSNKFGKSSLISMRIWETRAFAQERAFQLRSGSPLEFSTVKMMLKHIEKNYPNIKYNPYKN</sequence>
<dbReference type="STRING" id="1798183.GA0061080_105611"/>
<name>A0A1C4D1M7_9GAMM</name>
<organism evidence="1 2">
    <name type="scientific">Gilliamella intestini</name>
    <dbReference type="NCBI Taxonomy" id="1798183"/>
    <lineage>
        <taxon>Bacteria</taxon>
        <taxon>Pseudomonadati</taxon>
        <taxon>Pseudomonadota</taxon>
        <taxon>Gammaproteobacteria</taxon>
        <taxon>Orbales</taxon>
        <taxon>Orbaceae</taxon>
        <taxon>Gilliamella</taxon>
    </lineage>
</organism>
<dbReference type="RefSeq" id="WP_091125328.1">
    <property type="nucleotide sequence ID" value="NZ_FMBA01000056.1"/>
</dbReference>
<dbReference type="OrthoDB" id="1183811at2"/>
<evidence type="ECO:0000313" key="2">
    <source>
        <dbReference type="Proteomes" id="UP000199698"/>
    </source>
</evidence>
<keyword evidence="2" id="KW-1185">Reference proteome</keyword>